<keyword evidence="1" id="KW-0472">Membrane</keyword>
<keyword evidence="1" id="KW-1133">Transmembrane helix</keyword>
<sequence>MVNNLTTSIPLDVGMMHLGSVCITYHMMSEMKHMNIMDAVWIRHSAGRIVNKFKVRYSPPFVLLKNKNKKLPLTFYLFAAILFHLRIYAYFRASPDEFLPFYTQPNFKVTSKI</sequence>
<evidence type="ECO:0000313" key="2">
    <source>
        <dbReference type="EMBL" id="GER25766.1"/>
    </source>
</evidence>
<dbReference type="EMBL" id="BKCP01000447">
    <property type="protein sequence ID" value="GER25766.1"/>
    <property type="molecule type" value="Genomic_DNA"/>
</dbReference>
<comment type="caution">
    <text evidence="2">The sequence shown here is derived from an EMBL/GenBank/DDBJ whole genome shotgun (WGS) entry which is preliminary data.</text>
</comment>
<accession>A0A5A7NZ12</accession>
<evidence type="ECO:0000256" key="1">
    <source>
        <dbReference type="SAM" id="Phobius"/>
    </source>
</evidence>
<keyword evidence="1" id="KW-0812">Transmembrane</keyword>
<name>A0A5A7NZ12_STRAF</name>
<gene>
    <name evidence="2" type="ORF">STAS_01354</name>
</gene>
<proteinExistence type="predicted"/>
<organism evidence="2 3">
    <name type="scientific">Striga asiatica</name>
    <name type="common">Asiatic witchweed</name>
    <name type="synonym">Buchnera asiatica</name>
    <dbReference type="NCBI Taxonomy" id="4170"/>
    <lineage>
        <taxon>Eukaryota</taxon>
        <taxon>Viridiplantae</taxon>
        <taxon>Streptophyta</taxon>
        <taxon>Embryophyta</taxon>
        <taxon>Tracheophyta</taxon>
        <taxon>Spermatophyta</taxon>
        <taxon>Magnoliopsida</taxon>
        <taxon>eudicotyledons</taxon>
        <taxon>Gunneridae</taxon>
        <taxon>Pentapetalae</taxon>
        <taxon>asterids</taxon>
        <taxon>lamiids</taxon>
        <taxon>Lamiales</taxon>
        <taxon>Orobanchaceae</taxon>
        <taxon>Buchnereae</taxon>
        <taxon>Striga</taxon>
    </lineage>
</organism>
<keyword evidence="3" id="KW-1185">Reference proteome</keyword>
<evidence type="ECO:0000313" key="3">
    <source>
        <dbReference type="Proteomes" id="UP000325081"/>
    </source>
</evidence>
<dbReference type="AlphaFoldDB" id="A0A5A7NZ12"/>
<protein>
    <submittedName>
        <fullName evidence="2">GATA transcription factor 9</fullName>
    </submittedName>
</protein>
<reference evidence="3" key="1">
    <citation type="journal article" date="2019" name="Curr. Biol.">
        <title>Genome Sequence of Striga asiatica Provides Insight into the Evolution of Plant Parasitism.</title>
        <authorList>
            <person name="Yoshida S."/>
            <person name="Kim S."/>
            <person name="Wafula E.K."/>
            <person name="Tanskanen J."/>
            <person name="Kim Y.M."/>
            <person name="Honaas L."/>
            <person name="Yang Z."/>
            <person name="Spallek T."/>
            <person name="Conn C.E."/>
            <person name="Ichihashi Y."/>
            <person name="Cheong K."/>
            <person name="Cui S."/>
            <person name="Der J.P."/>
            <person name="Gundlach H."/>
            <person name="Jiao Y."/>
            <person name="Hori C."/>
            <person name="Ishida J.K."/>
            <person name="Kasahara H."/>
            <person name="Kiba T."/>
            <person name="Kim M.S."/>
            <person name="Koo N."/>
            <person name="Laohavisit A."/>
            <person name="Lee Y.H."/>
            <person name="Lumba S."/>
            <person name="McCourt P."/>
            <person name="Mortimer J.C."/>
            <person name="Mutuku J.M."/>
            <person name="Nomura T."/>
            <person name="Sasaki-Sekimoto Y."/>
            <person name="Seto Y."/>
            <person name="Wang Y."/>
            <person name="Wakatake T."/>
            <person name="Sakakibara H."/>
            <person name="Demura T."/>
            <person name="Yamaguchi S."/>
            <person name="Yoneyama K."/>
            <person name="Manabe R.I."/>
            <person name="Nelson D.C."/>
            <person name="Schulman A.H."/>
            <person name="Timko M.P."/>
            <person name="dePamphilis C.W."/>
            <person name="Choi D."/>
            <person name="Shirasu K."/>
        </authorList>
    </citation>
    <scope>NUCLEOTIDE SEQUENCE [LARGE SCALE GENOMIC DNA]</scope>
    <source>
        <strain evidence="3">cv. UVA1</strain>
    </source>
</reference>
<feature type="transmembrane region" description="Helical" evidence="1">
    <location>
        <begin position="73"/>
        <end position="91"/>
    </location>
</feature>
<dbReference type="Proteomes" id="UP000325081">
    <property type="component" value="Unassembled WGS sequence"/>
</dbReference>